<organism evidence="1 2">
    <name type="scientific">Canibacter oris</name>
    <dbReference type="NCBI Taxonomy" id="1365628"/>
    <lineage>
        <taxon>Bacteria</taxon>
        <taxon>Bacillati</taxon>
        <taxon>Actinomycetota</taxon>
        <taxon>Actinomycetes</taxon>
        <taxon>Micrococcales</taxon>
        <taxon>Microbacteriaceae</taxon>
        <taxon>Canibacter</taxon>
    </lineage>
</organism>
<protein>
    <submittedName>
        <fullName evidence="1">Transposase-like protein</fullName>
    </submittedName>
</protein>
<dbReference type="AlphaFoldDB" id="A0A840DMW7"/>
<reference evidence="1" key="1">
    <citation type="submission" date="2020-08" db="EMBL/GenBank/DDBJ databases">
        <title>Sequencing the genomes of 1000 actinobacteria strains.</title>
        <authorList>
            <person name="Klenk H.-P."/>
        </authorList>
    </citation>
    <scope>NUCLEOTIDE SEQUENCE [LARGE SCALE GENOMIC DNA]</scope>
    <source>
        <strain evidence="1">DSM 27064</strain>
    </source>
</reference>
<evidence type="ECO:0000313" key="2">
    <source>
        <dbReference type="Proteomes" id="UP000571183"/>
    </source>
</evidence>
<keyword evidence="2" id="KW-1185">Reference proteome</keyword>
<accession>A0A840DMW7</accession>
<dbReference type="Proteomes" id="UP000571183">
    <property type="component" value="Unassembled WGS sequence"/>
</dbReference>
<sequence length="50" mass="5475">MPKLYSQQFKADAVALVNPGIARRQVCADWGGHVPLCKSGSMRLAWMPMG</sequence>
<name>A0A840DMW7_9MICO</name>
<proteinExistence type="predicted"/>
<comment type="caution">
    <text evidence="1">The sequence shown here is derived from an EMBL/GenBank/DDBJ whole genome shotgun (WGS) entry which is preliminary data.</text>
</comment>
<gene>
    <name evidence="1" type="ORF">F5897_000702</name>
</gene>
<dbReference type="EMBL" id="JACIFD010000006">
    <property type="protein sequence ID" value="MBB4071398.1"/>
    <property type="molecule type" value="Genomic_DNA"/>
</dbReference>
<evidence type="ECO:0000313" key="1">
    <source>
        <dbReference type="EMBL" id="MBB4071398.1"/>
    </source>
</evidence>